<proteinExistence type="predicted"/>
<accession>A0A1X0J2S6</accession>
<organism evidence="2 3">
    <name type="scientific">Mycolicibacterium rhodesiae</name>
    <name type="common">Mycobacterium rhodesiae</name>
    <dbReference type="NCBI Taxonomy" id="36814"/>
    <lineage>
        <taxon>Bacteria</taxon>
        <taxon>Bacillati</taxon>
        <taxon>Actinomycetota</taxon>
        <taxon>Actinomycetes</taxon>
        <taxon>Mycobacteriales</taxon>
        <taxon>Mycobacteriaceae</taxon>
        <taxon>Mycolicibacterium</taxon>
    </lineage>
</organism>
<dbReference type="AlphaFoldDB" id="A0A1X0J2S6"/>
<feature type="transmembrane region" description="Helical" evidence="1">
    <location>
        <begin position="47"/>
        <end position="68"/>
    </location>
</feature>
<feature type="transmembrane region" description="Helical" evidence="1">
    <location>
        <begin position="80"/>
        <end position="98"/>
    </location>
</feature>
<keyword evidence="3" id="KW-1185">Reference proteome</keyword>
<comment type="caution">
    <text evidence="2">The sequence shown here is derived from an EMBL/GenBank/DDBJ whole genome shotgun (WGS) entry which is preliminary data.</text>
</comment>
<evidence type="ECO:0000313" key="3">
    <source>
        <dbReference type="Proteomes" id="UP000192534"/>
    </source>
</evidence>
<keyword evidence="1" id="KW-1133">Transmembrane helix</keyword>
<evidence type="ECO:0000313" key="2">
    <source>
        <dbReference type="EMBL" id="ORB56197.1"/>
    </source>
</evidence>
<name>A0A1X0J2S6_MYCRH</name>
<dbReference type="EMBL" id="MVIH01000002">
    <property type="protein sequence ID" value="ORB56197.1"/>
    <property type="molecule type" value="Genomic_DNA"/>
</dbReference>
<protein>
    <recommendedName>
        <fullName evidence="4">Transmembrane protein</fullName>
    </recommendedName>
</protein>
<evidence type="ECO:0000256" key="1">
    <source>
        <dbReference type="SAM" id="Phobius"/>
    </source>
</evidence>
<sequence length="99" mass="10741">MNRNDVEKRWRDPAAFRAAVTYVVAVVAVAGVALAAALLWHSRIAGVLVPVILFTGGVGALVQTYRVWRAEGTWPIWQGAGWFLLALTLLCLGVPVAVW</sequence>
<gene>
    <name evidence="2" type="ORF">BST42_05790</name>
</gene>
<reference evidence="2 3" key="1">
    <citation type="submission" date="2016-12" db="EMBL/GenBank/DDBJ databases">
        <title>The new phylogeny of genus Mycobacterium.</title>
        <authorList>
            <person name="Tortoli E."/>
            <person name="Trovato A."/>
            <person name="Cirillo D.M."/>
        </authorList>
    </citation>
    <scope>NUCLEOTIDE SEQUENCE [LARGE SCALE GENOMIC DNA]</scope>
    <source>
        <strain evidence="2 3">DSM 44223</strain>
    </source>
</reference>
<keyword evidence="1" id="KW-0472">Membrane</keyword>
<keyword evidence="1" id="KW-0812">Transmembrane</keyword>
<evidence type="ECO:0008006" key="4">
    <source>
        <dbReference type="Google" id="ProtNLM"/>
    </source>
</evidence>
<dbReference type="Proteomes" id="UP000192534">
    <property type="component" value="Unassembled WGS sequence"/>
</dbReference>
<feature type="transmembrane region" description="Helical" evidence="1">
    <location>
        <begin position="20"/>
        <end position="40"/>
    </location>
</feature>